<evidence type="ECO:0000256" key="3">
    <source>
        <dbReference type="ARBA" id="ARBA00035112"/>
    </source>
</evidence>
<dbReference type="Pfam" id="PF11807">
    <property type="entry name" value="UstYa"/>
    <property type="match status" value="1"/>
</dbReference>
<evidence type="ECO:0000256" key="5">
    <source>
        <dbReference type="SAM" id="Phobius"/>
    </source>
</evidence>
<comment type="similarity">
    <text evidence="3">Belongs to the ustYa family.</text>
</comment>
<keyword evidence="5" id="KW-0812">Transmembrane</keyword>
<feature type="transmembrane region" description="Helical" evidence="5">
    <location>
        <begin position="39"/>
        <end position="61"/>
    </location>
</feature>
<dbReference type="EMBL" id="JAVHJO010000001">
    <property type="protein sequence ID" value="KAK6543713.1"/>
    <property type="molecule type" value="Genomic_DNA"/>
</dbReference>
<comment type="caution">
    <text evidence="6">The sequence shown here is derived from an EMBL/GenBank/DDBJ whole genome shotgun (WGS) entry which is preliminary data.</text>
</comment>
<proteinExistence type="inferred from homology"/>
<keyword evidence="5" id="KW-1133">Transmembrane helix</keyword>
<dbReference type="GO" id="GO:0043386">
    <property type="term" value="P:mycotoxin biosynthetic process"/>
    <property type="evidence" value="ECO:0007669"/>
    <property type="project" value="InterPro"/>
</dbReference>
<evidence type="ECO:0000256" key="2">
    <source>
        <dbReference type="ARBA" id="ARBA00023002"/>
    </source>
</evidence>
<dbReference type="PANTHER" id="PTHR33365:SF11">
    <property type="entry name" value="TAT PATHWAY SIGNAL SEQUENCE"/>
    <property type="match status" value="1"/>
</dbReference>
<dbReference type="AlphaFoldDB" id="A0AAV9XNQ0"/>
<dbReference type="Proteomes" id="UP001365542">
    <property type="component" value="Unassembled WGS sequence"/>
</dbReference>
<name>A0AAV9XNQ0_9PEZI</name>
<organism evidence="6 7">
    <name type="scientific">Orbilia ellipsospora</name>
    <dbReference type="NCBI Taxonomy" id="2528407"/>
    <lineage>
        <taxon>Eukaryota</taxon>
        <taxon>Fungi</taxon>
        <taxon>Dikarya</taxon>
        <taxon>Ascomycota</taxon>
        <taxon>Pezizomycotina</taxon>
        <taxon>Orbiliomycetes</taxon>
        <taxon>Orbiliales</taxon>
        <taxon>Orbiliaceae</taxon>
        <taxon>Orbilia</taxon>
    </lineage>
</organism>
<keyword evidence="5" id="KW-0472">Membrane</keyword>
<dbReference type="GO" id="GO:0016491">
    <property type="term" value="F:oxidoreductase activity"/>
    <property type="evidence" value="ECO:0007669"/>
    <property type="project" value="UniProtKB-KW"/>
</dbReference>
<reference evidence="6 7" key="1">
    <citation type="submission" date="2019-10" db="EMBL/GenBank/DDBJ databases">
        <authorList>
            <person name="Palmer J.M."/>
        </authorList>
    </citation>
    <scope>NUCLEOTIDE SEQUENCE [LARGE SCALE GENOMIC DNA]</scope>
    <source>
        <strain evidence="6 7">TWF694</strain>
    </source>
</reference>
<accession>A0AAV9XNQ0</accession>
<comment type="pathway">
    <text evidence="1">Mycotoxin biosynthesis.</text>
</comment>
<feature type="region of interest" description="Disordered" evidence="4">
    <location>
        <begin position="1"/>
        <end position="29"/>
    </location>
</feature>
<evidence type="ECO:0000256" key="4">
    <source>
        <dbReference type="SAM" id="MobiDB-lite"/>
    </source>
</evidence>
<evidence type="ECO:0000313" key="6">
    <source>
        <dbReference type="EMBL" id="KAK6543713.1"/>
    </source>
</evidence>
<evidence type="ECO:0000313" key="7">
    <source>
        <dbReference type="Proteomes" id="UP001365542"/>
    </source>
</evidence>
<evidence type="ECO:0000256" key="1">
    <source>
        <dbReference type="ARBA" id="ARBA00004685"/>
    </source>
</evidence>
<dbReference type="PANTHER" id="PTHR33365">
    <property type="entry name" value="YALI0B05434P"/>
    <property type="match status" value="1"/>
</dbReference>
<sequence>MDVENDKSSVEEGQAFLPSSRNSEDAPRLLSERRPKRGWLWYLRLLLEFGMAMTIVALLAFRPYCGRGTIRRSPVPQFPRKIYTFQNNSRYVTGDMFFDKMETLHTLHHWIELSSASRGFMVIKNLEQYDLPEPLTIAVDRFHDGPGFMMTVFHQLHCLSYITEHLQQGYDGVNLTHEVAHHTAHCVNYLRQGIMCSADTTLEGKTEAGPGEGSEHECVDYEALLDWSDSHGGMRWRTFLPEEATLGKL</sequence>
<keyword evidence="7" id="KW-1185">Reference proteome</keyword>
<keyword evidence="2" id="KW-0560">Oxidoreductase</keyword>
<evidence type="ECO:0008006" key="8">
    <source>
        <dbReference type="Google" id="ProtNLM"/>
    </source>
</evidence>
<feature type="compositionally biased region" description="Basic and acidic residues" evidence="4">
    <location>
        <begin position="1"/>
        <end position="10"/>
    </location>
</feature>
<protein>
    <recommendedName>
        <fullName evidence="8">Oxidase ustYa</fullName>
    </recommendedName>
</protein>
<gene>
    <name evidence="6" type="ORF">TWF694_000448</name>
</gene>
<dbReference type="InterPro" id="IPR021765">
    <property type="entry name" value="UstYa-like"/>
</dbReference>